<gene>
    <name evidence="3" type="ORF">AAE3_LOCUS3107</name>
</gene>
<dbReference type="Proteomes" id="UP000467700">
    <property type="component" value="Unassembled WGS sequence"/>
</dbReference>
<proteinExistence type="predicted"/>
<dbReference type="Gene3D" id="3.40.50.300">
    <property type="entry name" value="P-loop containing nucleotide triphosphate hydrolases"/>
    <property type="match status" value="1"/>
</dbReference>
<evidence type="ECO:0000259" key="2">
    <source>
        <dbReference type="Pfam" id="PF01926"/>
    </source>
</evidence>
<keyword evidence="4" id="KW-1185">Reference proteome</keyword>
<accession>A0A8S0W864</accession>
<sequence>MVVLTPIVLLPPRGGLSSCNALRTISLTHPTAAPMASISSRVVGHRFDVQPFEKLRSSSTPSLSQTLTSESSSSHVPARPRVSNETAALESGGPQTQSLSSFILPDRDDIIIAVMGPTGAGKTTFISRAGGFDESELVGHELKSCTQEVRDFICHDEVEARRVVLVDTPGFDDTNLSDLDILRKIADWLQKTYENDIKLSGLIYLHRISDNRMGGTPLRLLDTFQKLCGTDVLRHVVLVTTMWDDVSEDIGSARETELRRKYWKSMIDRGSRTCRFENTRESAWNVLSLFEDAPRQTLQLQRELVDKGMRLVDTAAARTLLQWLVEFIKILKKSLARVRRHLKKTSDTSSRADLSRQERAFTAQIDMALTASRDYECSIVSNGTTAASCASSSSNPTSAVDVDRYGNFMSPPPSPVNLAQASSRPPCLNSKLHWTITALSLMNSLVALSPVPGLQTLVGLLLTTTQLIEQSRSNDHALTSVAHRAASLMLTIIESNGCGDIKDTLRPHMETLQSDMTKLASLIKKSTMPKRLLLANYEKQLIAECDRQISHMSDIFGIQIALINAAAIARIEAVITAVLLKSLVLSSKFSSVRWVVSTSLLSGKLFKGSLLGGHQSLERIEEDHPRRRLVETHPEVDHLFLQKKSLPNLGPVYDAVDDRPSGLRRIFEAIDTCIVLDHPFPEILLKLTFSFLSGPPFDSIPHRRNKYHVVSGLVTAQFPEHS</sequence>
<feature type="domain" description="G" evidence="2">
    <location>
        <begin position="112"/>
        <end position="195"/>
    </location>
</feature>
<dbReference type="AlphaFoldDB" id="A0A8S0W864"/>
<dbReference type="SUPFAM" id="SSF52540">
    <property type="entry name" value="P-loop containing nucleoside triphosphate hydrolases"/>
    <property type="match status" value="1"/>
</dbReference>
<organism evidence="3 4">
    <name type="scientific">Cyclocybe aegerita</name>
    <name type="common">Black poplar mushroom</name>
    <name type="synonym">Agrocybe aegerita</name>
    <dbReference type="NCBI Taxonomy" id="1973307"/>
    <lineage>
        <taxon>Eukaryota</taxon>
        <taxon>Fungi</taxon>
        <taxon>Dikarya</taxon>
        <taxon>Basidiomycota</taxon>
        <taxon>Agaricomycotina</taxon>
        <taxon>Agaricomycetes</taxon>
        <taxon>Agaricomycetidae</taxon>
        <taxon>Agaricales</taxon>
        <taxon>Agaricineae</taxon>
        <taxon>Bolbitiaceae</taxon>
        <taxon>Cyclocybe</taxon>
    </lineage>
</organism>
<name>A0A8S0W864_CYCAE</name>
<feature type="region of interest" description="Disordered" evidence="1">
    <location>
        <begin position="54"/>
        <end position="98"/>
    </location>
</feature>
<evidence type="ECO:0000256" key="1">
    <source>
        <dbReference type="SAM" id="MobiDB-lite"/>
    </source>
</evidence>
<dbReference type="CDD" id="cd00882">
    <property type="entry name" value="Ras_like_GTPase"/>
    <property type="match status" value="1"/>
</dbReference>
<evidence type="ECO:0000313" key="3">
    <source>
        <dbReference type="EMBL" id="CAA7261006.1"/>
    </source>
</evidence>
<feature type="compositionally biased region" description="Low complexity" evidence="1">
    <location>
        <begin position="57"/>
        <end position="74"/>
    </location>
</feature>
<dbReference type="Pfam" id="PF01926">
    <property type="entry name" value="MMR_HSR1"/>
    <property type="match status" value="1"/>
</dbReference>
<dbReference type="EMBL" id="CACVBS010000031">
    <property type="protein sequence ID" value="CAA7261006.1"/>
    <property type="molecule type" value="Genomic_DNA"/>
</dbReference>
<dbReference type="InterPro" id="IPR006073">
    <property type="entry name" value="GTP-bd"/>
</dbReference>
<comment type="caution">
    <text evidence="3">The sequence shown here is derived from an EMBL/GenBank/DDBJ whole genome shotgun (WGS) entry which is preliminary data.</text>
</comment>
<protein>
    <recommendedName>
        <fullName evidence="2">G domain-containing protein</fullName>
    </recommendedName>
</protein>
<reference evidence="3 4" key="1">
    <citation type="submission" date="2020-01" db="EMBL/GenBank/DDBJ databases">
        <authorList>
            <person name="Gupta K D."/>
        </authorList>
    </citation>
    <scope>NUCLEOTIDE SEQUENCE [LARGE SCALE GENOMIC DNA]</scope>
</reference>
<dbReference type="InterPro" id="IPR027417">
    <property type="entry name" value="P-loop_NTPase"/>
</dbReference>
<dbReference type="OrthoDB" id="2614383at2759"/>
<evidence type="ECO:0000313" key="4">
    <source>
        <dbReference type="Proteomes" id="UP000467700"/>
    </source>
</evidence>
<dbReference type="GO" id="GO:0005525">
    <property type="term" value="F:GTP binding"/>
    <property type="evidence" value="ECO:0007669"/>
    <property type="project" value="InterPro"/>
</dbReference>